<reference evidence="4" key="1">
    <citation type="submission" date="2021-10" db="EMBL/GenBank/DDBJ databases">
        <authorList>
            <person name="Piombo E."/>
        </authorList>
    </citation>
    <scope>NUCLEOTIDE SEQUENCE</scope>
</reference>
<keyword evidence="3" id="KW-0238">DNA-binding</keyword>
<evidence type="ECO:0000313" key="5">
    <source>
        <dbReference type="Proteomes" id="UP000696573"/>
    </source>
</evidence>
<protein>
    <submittedName>
        <fullName evidence="4">Uncharacterized protein</fullName>
    </submittedName>
</protein>
<dbReference type="AlphaFoldDB" id="A0A9N9W1M8"/>
<gene>
    <name evidence="4" type="ORF">CRHIZ90672A_00011217</name>
</gene>
<dbReference type="InterPro" id="IPR000164">
    <property type="entry name" value="Histone_H3/CENP-A"/>
</dbReference>
<accession>A0A9N9W1M8</accession>
<dbReference type="EMBL" id="CABFNQ020000759">
    <property type="protein sequence ID" value="CAH0037455.1"/>
    <property type="molecule type" value="Genomic_DNA"/>
</dbReference>
<keyword evidence="3" id="KW-0544">Nucleosome core</keyword>
<proteinExistence type="predicted"/>
<dbReference type="Proteomes" id="UP000696573">
    <property type="component" value="Unassembled WGS sequence"/>
</dbReference>
<keyword evidence="2" id="KW-0158">Chromosome</keyword>
<organism evidence="4 5">
    <name type="scientific">Clonostachys rhizophaga</name>
    <dbReference type="NCBI Taxonomy" id="160324"/>
    <lineage>
        <taxon>Eukaryota</taxon>
        <taxon>Fungi</taxon>
        <taxon>Dikarya</taxon>
        <taxon>Ascomycota</taxon>
        <taxon>Pezizomycotina</taxon>
        <taxon>Sordariomycetes</taxon>
        <taxon>Hypocreomycetidae</taxon>
        <taxon>Hypocreales</taxon>
        <taxon>Bionectriaceae</taxon>
        <taxon>Clonostachys</taxon>
    </lineage>
</organism>
<comment type="caution">
    <text evidence="4">The sequence shown here is derived from an EMBL/GenBank/DDBJ whole genome shotgun (WGS) entry which is preliminary data.</text>
</comment>
<name>A0A9N9W1M8_9HYPO</name>
<comment type="subcellular location">
    <subcellularLocation>
        <location evidence="1">Chromosome</location>
    </subcellularLocation>
</comment>
<evidence type="ECO:0000256" key="1">
    <source>
        <dbReference type="ARBA" id="ARBA00004286"/>
    </source>
</evidence>
<dbReference type="OrthoDB" id="3832628at2759"/>
<dbReference type="GO" id="GO:0000786">
    <property type="term" value="C:nucleosome"/>
    <property type="evidence" value="ECO:0007669"/>
    <property type="project" value="UniProtKB-KW"/>
</dbReference>
<sequence length="413" mass="47850">MSALSAVKGCSKFSTHGGCSVKKKNVHHHIIQVNTTTLDFTCKNSFPKSNMVRTKQTVRKSTGGRAPRKQLLPKASRNLLRQFHDHAGRVYTVFCPFSMSGTSVRKLGIQLYLLGERKYSEIEAFAKKFIHCDGIEGWGNASNYWPRVDTYAGFQTVEECIEHHRKEKKFRRAAIEEMRQNAVAGLSEEAANEKLLSEIRGREPLPHIVPSWCPSDAFWREFDYKDDRYRSWIIVVEADRLSWEDVVERGLLQVRFDLDVTPQMLTESWCEGVDVDCCLEKDKEGWVFVDWSGHEKRKPIDRRLLCVRDQPRRLMDLSITDPEEIAKMMYGWETPGTDGRLVDAWSSYTTRLRDCTYRGVSCYACDNEDEHELCEQDLDEHYFDEDGQCIACRRASEYRRRSKRIAAKKAESS</sequence>
<dbReference type="GO" id="GO:0003677">
    <property type="term" value="F:DNA binding"/>
    <property type="evidence" value="ECO:0007669"/>
    <property type="project" value="InterPro"/>
</dbReference>
<evidence type="ECO:0000256" key="3">
    <source>
        <dbReference type="ARBA" id="ARBA00023269"/>
    </source>
</evidence>
<evidence type="ECO:0000256" key="2">
    <source>
        <dbReference type="ARBA" id="ARBA00022454"/>
    </source>
</evidence>
<keyword evidence="5" id="KW-1185">Reference proteome</keyword>
<dbReference type="GO" id="GO:0030527">
    <property type="term" value="F:structural constituent of chromatin"/>
    <property type="evidence" value="ECO:0007669"/>
    <property type="project" value="InterPro"/>
</dbReference>
<evidence type="ECO:0000313" key="4">
    <source>
        <dbReference type="EMBL" id="CAH0037455.1"/>
    </source>
</evidence>
<dbReference type="PRINTS" id="PR00622">
    <property type="entry name" value="HISTONEH3"/>
</dbReference>